<evidence type="ECO:0000313" key="1">
    <source>
        <dbReference type="EMBL" id="TCC97681.1"/>
    </source>
</evidence>
<evidence type="ECO:0000313" key="2">
    <source>
        <dbReference type="Proteomes" id="UP000291117"/>
    </source>
</evidence>
<evidence type="ECO:0008006" key="3">
    <source>
        <dbReference type="Google" id="ProtNLM"/>
    </source>
</evidence>
<dbReference type="EMBL" id="SJSM01000003">
    <property type="protein sequence ID" value="TCC97681.1"/>
    <property type="molecule type" value="Genomic_DNA"/>
</dbReference>
<dbReference type="PROSITE" id="PS51257">
    <property type="entry name" value="PROKAR_LIPOPROTEIN"/>
    <property type="match status" value="1"/>
</dbReference>
<gene>
    <name evidence="1" type="ORF">EZ444_07125</name>
</gene>
<name>A0A4R0NBJ9_9SPHI</name>
<dbReference type="OrthoDB" id="1121506at2"/>
<dbReference type="Proteomes" id="UP000291117">
    <property type="component" value="Unassembled WGS sequence"/>
</dbReference>
<comment type="caution">
    <text evidence="1">The sequence shown here is derived from an EMBL/GenBank/DDBJ whole genome shotgun (WGS) entry which is preliminary data.</text>
</comment>
<dbReference type="RefSeq" id="WP_131608041.1">
    <property type="nucleotide sequence ID" value="NZ_SJSM01000003.1"/>
</dbReference>
<dbReference type="InterPro" id="IPR013783">
    <property type="entry name" value="Ig-like_fold"/>
</dbReference>
<sequence length="313" mass="35804">MKALFTFTIALAILLTGCKEFIEPSIEKRNVVLLAPTNGAESSRYSQTFWWEPVEDALKYRLQVVSPNFDQTLTLILDTLLETNRFNYTLDPGNYEWRVRGENGSSQTHYFKSSFFIYASSIKEQQVQLQLPGNNTLTNQAAHTFTWLKLFGADKYILQIDTNNFIDESKLFLDKTLPGQEFAVTFERDKLYKWRVKAKNDTAESKWSVIQNITYDKTPPAIVLLNAPANNELVAKPVNLRWNATATATKYQLYAYKSEGRVLYSSKFPMTLTATNYSFTEGVSGEKVYWEVRAIDEAGNTGAYSELRSFVIQ</sequence>
<dbReference type="Gene3D" id="2.60.40.10">
    <property type="entry name" value="Immunoglobulins"/>
    <property type="match status" value="3"/>
</dbReference>
<accession>A0A4R0NBJ9</accession>
<dbReference type="SUPFAM" id="SSF49265">
    <property type="entry name" value="Fibronectin type III"/>
    <property type="match status" value="1"/>
</dbReference>
<protein>
    <recommendedName>
        <fullName evidence="3">Fibronectin type-III domain-containing protein</fullName>
    </recommendedName>
</protein>
<keyword evidence="2" id="KW-1185">Reference proteome</keyword>
<dbReference type="AlphaFoldDB" id="A0A4R0NBJ9"/>
<reference evidence="1 2" key="1">
    <citation type="submission" date="2019-02" db="EMBL/GenBank/DDBJ databases">
        <title>Pedobacter sp. RP-3-8 sp. nov., isolated from Arctic soil.</title>
        <authorList>
            <person name="Dahal R.H."/>
        </authorList>
    </citation>
    <scope>NUCLEOTIDE SEQUENCE [LARGE SCALE GENOMIC DNA]</scope>
    <source>
        <strain evidence="1 2">RP-3-8</strain>
    </source>
</reference>
<organism evidence="1 2">
    <name type="scientific">Pedobacter hiemivivus</name>
    <dbReference type="NCBI Taxonomy" id="2530454"/>
    <lineage>
        <taxon>Bacteria</taxon>
        <taxon>Pseudomonadati</taxon>
        <taxon>Bacteroidota</taxon>
        <taxon>Sphingobacteriia</taxon>
        <taxon>Sphingobacteriales</taxon>
        <taxon>Sphingobacteriaceae</taxon>
        <taxon>Pedobacter</taxon>
    </lineage>
</organism>
<dbReference type="InterPro" id="IPR036116">
    <property type="entry name" value="FN3_sf"/>
</dbReference>
<proteinExistence type="predicted"/>